<evidence type="ECO:0000313" key="3">
    <source>
        <dbReference type="EMBL" id="QFQ30353.2"/>
    </source>
</evidence>
<keyword evidence="2" id="KW-0472">Membrane</keyword>
<gene>
    <name evidence="3" type="ORF">EEW87_008510</name>
</gene>
<proteinExistence type="predicted"/>
<evidence type="ECO:0000313" key="4">
    <source>
        <dbReference type="Proteomes" id="UP000271708"/>
    </source>
</evidence>
<reference evidence="3 4" key="1">
    <citation type="submission" date="2019-09" db="EMBL/GenBank/DDBJ databases">
        <title>Complete Genome Sequence of Janibacter melonis M714 with both human health impact and industrial applications.</title>
        <authorList>
            <person name="Jin M."/>
            <person name="Zhao Q.R."/>
        </authorList>
    </citation>
    <scope>NUCLEOTIDE SEQUENCE [LARGE SCALE GENOMIC DNA]</scope>
    <source>
        <strain evidence="3 4">M714</strain>
    </source>
</reference>
<dbReference type="AlphaFoldDB" id="A0A5P8FME8"/>
<feature type="transmembrane region" description="Helical" evidence="2">
    <location>
        <begin position="141"/>
        <end position="162"/>
    </location>
</feature>
<keyword evidence="2" id="KW-0812">Transmembrane</keyword>
<sequence>MTGVSPSSMEPDEVDAAFADIVARLEAERGPRDAPRADEDVDLGPADEHDETGRPAPSTPQRPLDYPRAVDPRSFRSPPPAREPREDDDVEPPRPAAPAVPPTPWRADATSVVDAVLGDDDAEPFVPGPTAALPPATDRTFWLAVVGLVLGPVMLVVAVLGRDGVSPWWAWLGIGLMVVGFGALVTRLPRERDDGDDGARL</sequence>
<feature type="region of interest" description="Disordered" evidence="1">
    <location>
        <begin position="1"/>
        <end position="107"/>
    </location>
</feature>
<organism evidence="3 4">
    <name type="scientific">Janibacter melonis</name>
    <dbReference type="NCBI Taxonomy" id="262209"/>
    <lineage>
        <taxon>Bacteria</taxon>
        <taxon>Bacillati</taxon>
        <taxon>Actinomycetota</taxon>
        <taxon>Actinomycetes</taxon>
        <taxon>Micrococcales</taxon>
        <taxon>Intrasporangiaceae</taxon>
        <taxon>Janibacter</taxon>
    </lineage>
</organism>
<feature type="transmembrane region" description="Helical" evidence="2">
    <location>
        <begin position="168"/>
        <end position="185"/>
    </location>
</feature>
<accession>A0A5P8FME8</accession>
<protein>
    <submittedName>
        <fullName evidence="3">Uncharacterized protein</fullName>
    </submittedName>
</protein>
<dbReference type="KEGG" id="jme:EEW87_008510"/>
<feature type="compositionally biased region" description="Basic and acidic residues" evidence="1">
    <location>
        <begin position="23"/>
        <end position="38"/>
    </location>
</feature>
<feature type="compositionally biased region" description="Pro residues" evidence="1">
    <location>
        <begin position="93"/>
        <end position="104"/>
    </location>
</feature>
<dbReference type="EMBL" id="CP044548">
    <property type="protein sequence ID" value="QFQ30353.2"/>
    <property type="molecule type" value="Genomic_DNA"/>
</dbReference>
<dbReference type="RefSeq" id="WP_148041576.1">
    <property type="nucleotide sequence ID" value="NZ_JADALB010000001.1"/>
</dbReference>
<keyword evidence="2" id="KW-1133">Transmembrane helix</keyword>
<evidence type="ECO:0000256" key="2">
    <source>
        <dbReference type="SAM" id="Phobius"/>
    </source>
</evidence>
<dbReference type="Proteomes" id="UP000271708">
    <property type="component" value="Chromosome"/>
</dbReference>
<evidence type="ECO:0000256" key="1">
    <source>
        <dbReference type="SAM" id="MobiDB-lite"/>
    </source>
</evidence>
<name>A0A5P8FME8_9MICO</name>